<feature type="region of interest" description="Disordered" evidence="1">
    <location>
        <begin position="81"/>
        <end position="110"/>
    </location>
</feature>
<dbReference type="InterPro" id="IPR015410">
    <property type="entry name" value="DUF1985"/>
</dbReference>
<reference evidence="3 4" key="1">
    <citation type="submission" date="2019-12" db="EMBL/GenBank/DDBJ databases">
        <authorList>
            <person name="Alioto T."/>
            <person name="Alioto T."/>
            <person name="Gomez Garrido J."/>
        </authorList>
    </citation>
    <scope>NUCLEOTIDE SEQUENCE [LARGE SCALE GENOMIC DNA]</scope>
</reference>
<feature type="compositionally biased region" description="Polar residues" evidence="1">
    <location>
        <begin position="15"/>
        <end position="32"/>
    </location>
</feature>
<feature type="domain" description="DUF1985" evidence="2">
    <location>
        <begin position="179"/>
        <end position="278"/>
    </location>
</feature>
<evidence type="ECO:0000256" key="1">
    <source>
        <dbReference type="SAM" id="MobiDB-lite"/>
    </source>
</evidence>
<proteinExistence type="predicted"/>
<feature type="region of interest" description="Disordered" evidence="1">
    <location>
        <begin position="1"/>
        <end position="40"/>
    </location>
</feature>
<evidence type="ECO:0000259" key="2">
    <source>
        <dbReference type="Pfam" id="PF09331"/>
    </source>
</evidence>
<organism evidence="3 4">
    <name type="scientific">Olea europaea subsp. europaea</name>
    <dbReference type="NCBI Taxonomy" id="158383"/>
    <lineage>
        <taxon>Eukaryota</taxon>
        <taxon>Viridiplantae</taxon>
        <taxon>Streptophyta</taxon>
        <taxon>Embryophyta</taxon>
        <taxon>Tracheophyta</taxon>
        <taxon>Spermatophyta</taxon>
        <taxon>Magnoliopsida</taxon>
        <taxon>eudicotyledons</taxon>
        <taxon>Gunneridae</taxon>
        <taxon>Pentapetalae</taxon>
        <taxon>asterids</taxon>
        <taxon>lamiids</taxon>
        <taxon>Lamiales</taxon>
        <taxon>Oleaceae</taxon>
        <taxon>Oleeae</taxon>
        <taxon>Olea</taxon>
    </lineage>
</organism>
<dbReference type="AlphaFoldDB" id="A0A8S0RJA8"/>
<dbReference type="PANTHER" id="PTHR48449">
    <property type="entry name" value="DUF1985 DOMAIN-CONTAINING PROTEIN"/>
    <property type="match status" value="1"/>
</dbReference>
<evidence type="ECO:0000313" key="3">
    <source>
        <dbReference type="EMBL" id="CAA2979118.1"/>
    </source>
</evidence>
<accession>A0A8S0RJA8</accession>
<dbReference type="Pfam" id="PF09331">
    <property type="entry name" value="DUF1985"/>
    <property type="match status" value="1"/>
</dbReference>
<protein>
    <recommendedName>
        <fullName evidence="2">DUF1985 domain-containing protein</fullName>
    </recommendedName>
</protein>
<comment type="caution">
    <text evidence="3">The sequence shown here is derived from an EMBL/GenBank/DDBJ whole genome shotgun (WGS) entry which is preliminary data.</text>
</comment>
<dbReference type="PANTHER" id="PTHR48449:SF1">
    <property type="entry name" value="DUF1985 DOMAIN-CONTAINING PROTEIN"/>
    <property type="match status" value="1"/>
</dbReference>
<sequence>MWKTPVVAPPKRQLSLGSVKTQNSEASSNSSEIVVPKNGVVNPPTRRITLSTNIVSQSKHYNGHPMCERVLDCSPKSMETKNKLQNKGKRQIEDEAPELTTKKRRSLLSQHGPQDSVYFIEPGNKVGASINVFFKDDIISDLQENLTETQKQIFSKTCFGHFLRMNYVRIQHQTIHKMLLMEVKQSNDNEMWFNVAGNLLRFSIPEFCLVTGLKCVGEDNISMFKIGECKLKRVYFGDIKSVYRKVVEQTFLNHPQNTPDEDVVKLGILYLLTSYLYTTP</sequence>
<dbReference type="Gramene" id="OE9A116526T1">
    <property type="protein sequence ID" value="OE9A116526C1"/>
    <property type="gene ID" value="OE9A116526"/>
</dbReference>
<dbReference type="EMBL" id="CACTIH010003625">
    <property type="protein sequence ID" value="CAA2979118.1"/>
    <property type="molecule type" value="Genomic_DNA"/>
</dbReference>
<dbReference type="OrthoDB" id="1217888at2759"/>
<keyword evidence="4" id="KW-1185">Reference proteome</keyword>
<name>A0A8S0RJA8_OLEEU</name>
<gene>
    <name evidence="3" type="ORF">OLEA9_A116526</name>
</gene>
<dbReference type="Proteomes" id="UP000594638">
    <property type="component" value="Unassembled WGS sequence"/>
</dbReference>
<evidence type="ECO:0000313" key="4">
    <source>
        <dbReference type="Proteomes" id="UP000594638"/>
    </source>
</evidence>